<evidence type="ECO:0000313" key="6">
    <source>
        <dbReference type="Proteomes" id="UP001595756"/>
    </source>
</evidence>
<comment type="caution">
    <text evidence="5">The sequence shown here is derived from an EMBL/GenBank/DDBJ whole genome shotgun (WGS) entry which is preliminary data.</text>
</comment>
<protein>
    <submittedName>
        <fullName evidence="5">Fumarylacetoacetate hydrolase family protein</fullName>
    </submittedName>
</protein>
<dbReference type="SUPFAM" id="SSF56529">
    <property type="entry name" value="FAH"/>
    <property type="match status" value="1"/>
</dbReference>
<dbReference type="InterPro" id="IPR011234">
    <property type="entry name" value="Fumarylacetoacetase-like_C"/>
</dbReference>
<feature type="domain" description="Fumarylacetoacetase-like C-terminal" evidence="4">
    <location>
        <begin position="73"/>
        <end position="275"/>
    </location>
</feature>
<dbReference type="GO" id="GO:0016787">
    <property type="term" value="F:hydrolase activity"/>
    <property type="evidence" value="ECO:0007669"/>
    <property type="project" value="UniProtKB-KW"/>
</dbReference>
<dbReference type="EMBL" id="JBHSDY010000001">
    <property type="protein sequence ID" value="MFC4296574.1"/>
    <property type="molecule type" value="Genomic_DNA"/>
</dbReference>
<dbReference type="InterPro" id="IPR051121">
    <property type="entry name" value="FAH"/>
</dbReference>
<reference evidence="6" key="1">
    <citation type="journal article" date="2019" name="Int. J. Syst. Evol. Microbiol.">
        <title>The Global Catalogue of Microorganisms (GCM) 10K type strain sequencing project: providing services to taxonomists for standard genome sequencing and annotation.</title>
        <authorList>
            <consortium name="The Broad Institute Genomics Platform"/>
            <consortium name="The Broad Institute Genome Sequencing Center for Infectious Disease"/>
            <person name="Wu L."/>
            <person name="Ma J."/>
        </authorList>
    </citation>
    <scope>NUCLEOTIDE SEQUENCE [LARGE SCALE GENOMIC DNA]</scope>
    <source>
        <strain evidence="6">CGMCC 1.19029</strain>
    </source>
</reference>
<evidence type="ECO:0000256" key="3">
    <source>
        <dbReference type="ARBA" id="ARBA00022723"/>
    </source>
</evidence>
<keyword evidence="5" id="KW-0378">Hydrolase</keyword>
<dbReference type="InterPro" id="IPR036663">
    <property type="entry name" value="Fumarylacetoacetase_C_sf"/>
</dbReference>
<evidence type="ECO:0000256" key="1">
    <source>
        <dbReference type="ARBA" id="ARBA00001946"/>
    </source>
</evidence>
<dbReference type="PANTHER" id="PTHR42796">
    <property type="entry name" value="FUMARYLACETOACETATE HYDROLASE DOMAIN-CONTAINING PROTEIN 2A-RELATED"/>
    <property type="match status" value="1"/>
</dbReference>
<organism evidence="5 6">
    <name type="scientific">Castellaniella hirudinis</name>
    <dbReference type="NCBI Taxonomy" id="1144617"/>
    <lineage>
        <taxon>Bacteria</taxon>
        <taxon>Pseudomonadati</taxon>
        <taxon>Pseudomonadota</taxon>
        <taxon>Betaproteobacteria</taxon>
        <taxon>Burkholderiales</taxon>
        <taxon>Alcaligenaceae</taxon>
        <taxon>Castellaniella</taxon>
    </lineage>
</organism>
<evidence type="ECO:0000259" key="4">
    <source>
        <dbReference type="Pfam" id="PF01557"/>
    </source>
</evidence>
<dbReference type="RefSeq" id="WP_376811160.1">
    <property type="nucleotide sequence ID" value="NZ_JBHSDY010000001.1"/>
</dbReference>
<comment type="cofactor">
    <cofactor evidence="1">
        <name>Mg(2+)</name>
        <dbReference type="ChEBI" id="CHEBI:18420"/>
    </cofactor>
</comment>
<gene>
    <name evidence="5" type="ORF">ACFO0J_00790</name>
</gene>
<dbReference type="Gene3D" id="3.90.850.10">
    <property type="entry name" value="Fumarylacetoacetase-like, C-terminal domain"/>
    <property type="match status" value="1"/>
</dbReference>
<name>A0ABV8RTB9_9BURK</name>
<sequence length="282" mass="30106">MKLFRYGNPGHERPALLDAEGIGRDLSSVVGDIDAAALSDEALAHLSALDLSRLPRVDAGVRIGPCIAGVGNLIGIGLNFADHAAEAGLPIPQHPLVFNKAPSCIAGPDDPLRLPPGSLEVDYEVELAVVMGRDAWQVEAGQALEYVAGYCLSNDFTDRAWQSRYAGQWTIGKSAPGFGPLGPWLVTKDEVPDPADLLLELQVNGQVRQRSNTNGMIFKVPELVAYLSRFFLLRAGDVITTGTPAGVGMATKHYLKAGDVIHAVCRPLGEQRIVVAATEPQR</sequence>
<evidence type="ECO:0000256" key="2">
    <source>
        <dbReference type="ARBA" id="ARBA00010211"/>
    </source>
</evidence>
<evidence type="ECO:0000313" key="5">
    <source>
        <dbReference type="EMBL" id="MFC4296574.1"/>
    </source>
</evidence>
<dbReference type="Pfam" id="PF01557">
    <property type="entry name" value="FAA_hydrolase"/>
    <property type="match status" value="1"/>
</dbReference>
<keyword evidence="3" id="KW-0479">Metal-binding</keyword>
<proteinExistence type="inferred from homology"/>
<accession>A0ABV8RTB9</accession>
<keyword evidence="6" id="KW-1185">Reference proteome</keyword>
<comment type="similarity">
    <text evidence="2">Belongs to the FAH family.</text>
</comment>
<dbReference type="PANTHER" id="PTHR42796:SF4">
    <property type="entry name" value="FUMARYLACETOACETATE HYDROLASE DOMAIN-CONTAINING PROTEIN 2A"/>
    <property type="match status" value="1"/>
</dbReference>
<dbReference type="Proteomes" id="UP001595756">
    <property type="component" value="Unassembled WGS sequence"/>
</dbReference>